<keyword evidence="1" id="KW-0472">Membrane</keyword>
<keyword evidence="2" id="KW-0808">Transferase</keyword>
<sequence length="93" mass="10637">RRANQSHLHPMKDGVKFLLIIFRIGILYSPLKIFLPISLSLFLLGLLRYGYTYFTADLLTNMSVLLWITSVLTFLIGLVSEQITSLLYRETGS</sequence>
<feature type="transmembrane region" description="Helical" evidence="1">
    <location>
        <begin position="64"/>
        <end position="88"/>
    </location>
</feature>
<accession>T0YEV8</accession>
<reference evidence="2" key="1">
    <citation type="submission" date="2013-08" db="EMBL/GenBank/DDBJ databases">
        <authorList>
            <person name="Mendez C."/>
            <person name="Richter M."/>
            <person name="Ferrer M."/>
            <person name="Sanchez J."/>
        </authorList>
    </citation>
    <scope>NUCLEOTIDE SEQUENCE</scope>
</reference>
<evidence type="ECO:0000256" key="1">
    <source>
        <dbReference type="SAM" id="Phobius"/>
    </source>
</evidence>
<organism evidence="2">
    <name type="scientific">mine drainage metagenome</name>
    <dbReference type="NCBI Taxonomy" id="410659"/>
    <lineage>
        <taxon>unclassified sequences</taxon>
        <taxon>metagenomes</taxon>
        <taxon>ecological metagenomes</taxon>
    </lineage>
</organism>
<proteinExistence type="predicted"/>
<name>T0YEV8_9ZZZZ</name>
<protein>
    <submittedName>
        <fullName evidence="2">Glycosyl transferase, family 2</fullName>
    </submittedName>
</protein>
<keyword evidence="1" id="KW-0812">Transmembrane</keyword>
<comment type="caution">
    <text evidence="2">The sequence shown here is derived from an EMBL/GenBank/DDBJ whole genome shotgun (WGS) entry which is preliminary data.</text>
</comment>
<feature type="non-terminal residue" evidence="2">
    <location>
        <position position="1"/>
    </location>
</feature>
<feature type="transmembrane region" description="Helical" evidence="1">
    <location>
        <begin position="20"/>
        <end position="44"/>
    </location>
</feature>
<gene>
    <name evidence="2" type="ORF">B1A_19841</name>
</gene>
<dbReference type="AlphaFoldDB" id="T0YEV8"/>
<dbReference type="GO" id="GO:0016740">
    <property type="term" value="F:transferase activity"/>
    <property type="evidence" value="ECO:0007669"/>
    <property type="project" value="UniProtKB-KW"/>
</dbReference>
<keyword evidence="1" id="KW-1133">Transmembrane helix</keyword>
<evidence type="ECO:0000313" key="2">
    <source>
        <dbReference type="EMBL" id="EQD31633.1"/>
    </source>
</evidence>
<dbReference type="EMBL" id="AUZX01014639">
    <property type="protein sequence ID" value="EQD31633.1"/>
    <property type="molecule type" value="Genomic_DNA"/>
</dbReference>
<reference evidence="2" key="2">
    <citation type="journal article" date="2014" name="ISME J.">
        <title>Microbial stratification in low pH oxic and suboxic macroscopic growths along an acid mine drainage.</title>
        <authorList>
            <person name="Mendez-Garcia C."/>
            <person name="Mesa V."/>
            <person name="Sprenger R.R."/>
            <person name="Richter M."/>
            <person name="Diez M.S."/>
            <person name="Solano J."/>
            <person name="Bargiela R."/>
            <person name="Golyshina O.V."/>
            <person name="Manteca A."/>
            <person name="Ramos J.L."/>
            <person name="Gallego J.R."/>
            <person name="Llorente I."/>
            <person name="Martins Dos Santos V.A."/>
            <person name="Jensen O.N."/>
            <person name="Pelaez A.I."/>
            <person name="Sanchez J."/>
            <person name="Ferrer M."/>
        </authorList>
    </citation>
    <scope>NUCLEOTIDE SEQUENCE</scope>
</reference>